<dbReference type="SUPFAM" id="SSF54928">
    <property type="entry name" value="RNA-binding domain, RBD"/>
    <property type="match status" value="1"/>
</dbReference>
<evidence type="ECO:0000313" key="6">
    <source>
        <dbReference type="EMBL" id="UYV72511.1"/>
    </source>
</evidence>
<dbReference type="SUPFAM" id="SSF46785">
    <property type="entry name" value="Winged helix' DNA-binding domain"/>
    <property type="match status" value="1"/>
</dbReference>
<dbReference type="SUPFAM" id="SSF56219">
    <property type="entry name" value="DNase I-like"/>
    <property type="match status" value="1"/>
</dbReference>
<dbReference type="Pfam" id="PF00078">
    <property type="entry name" value="RVT_1"/>
    <property type="match status" value="1"/>
</dbReference>
<protein>
    <submittedName>
        <fullName evidence="6">Uncharacterized protein</fullName>
    </submittedName>
</protein>
<gene>
    <name evidence="6" type="ORF">LAZ67_9003466</name>
</gene>
<evidence type="ECO:0000256" key="2">
    <source>
        <dbReference type="PROSITE-ProRule" id="PRU00332"/>
    </source>
</evidence>
<evidence type="ECO:0000256" key="1">
    <source>
        <dbReference type="ARBA" id="ARBA00022884"/>
    </source>
</evidence>
<dbReference type="PANTHER" id="PTHR36688">
    <property type="entry name" value="ENDO/EXONUCLEASE/PHOSPHATASE DOMAIN-CONTAINING PROTEIN"/>
    <property type="match status" value="1"/>
</dbReference>
<proteinExistence type="predicted"/>
<dbReference type="InterPro" id="IPR052560">
    <property type="entry name" value="RdDP_mobile_element"/>
</dbReference>
<dbReference type="InterPro" id="IPR043502">
    <property type="entry name" value="DNA/RNA_pol_sf"/>
</dbReference>
<sequence>MVMKLKQMLQLFGDKLLYFYAMSAAEEEEHNVEVTEEAEKKEQKKLRKRKRKLYKNLREQVNVVRGCVCVQMEFYFSDANLSKDRFLSQIIKDKKDGYFGTVEYVSIPRYKKNNKIKGFAFVEFDNPESAKKALDYFIEVKPKESSTQNDESMEEADDILVVQAMIIMETKLNEKYNLKYKNYNILRKDRNKEGGGLAFLIKNLYYEDIAINIQNTSDLEAQGIKVYLSQNKTINIFNMYHPPNNKLIDDGTMAQFLTDNTIIVGDLNAKHQLWGCSMPNPRGKILSNIFDDNAFMCLNDGNPTHHSYSYNTAQALDISFSSPDIFHKCKWQILKSIGSDHLPILIEISTKTKTSSIKEKFWNFKKANWNLYQKNTNEDFRKAPTRIKDLEQNWISFKNTIIKAAKVSIPRGNIKKWIPNYTHQAKDIQTLITKRNELQKKCTQNQTNCRTELNIVNAKIKSTHNIFHEKINMKELDYALENTDLNKTPGPDGIHGQMISNLDKNGKEILLDIFNNSWKTGKLPQDWKTATIIPIKKLDKSADDPKNYRPISLTSICCKLMEKIILRRLTYHLDTRNLLPEEQYGFRKGHGTIDQLLFFTQK</sequence>
<dbReference type="PANTHER" id="PTHR36688:SF1">
    <property type="entry name" value="ENDONUCLEASE_EXONUCLEASE_PHOSPHATASE DOMAIN-CONTAINING PROTEIN"/>
    <property type="match status" value="1"/>
</dbReference>
<dbReference type="InterPro" id="IPR000477">
    <property type="entry name" value="RT_dom"/>
</dbReference>
<dbReference type="Pfam" id="PF05383">
    <property type="entry name" value="La"/>
    <property type="match status" value="1"/>
</dbReference>
<feature type="coiled-coil region" evidence="3">
    <location>
        <begin position="24"/>
        <end position="60"/>
    </location>
</feature>
<dbReference type="EMBL" id="CP092871">
    <property type="protein sequence ID" value="UYV72511.1"/>
    <property type="molecule type" value="Genomic_DNA"/>
</dbReference>
<dbReference type="InterPro" id="IPR006630">
    <property type="entry name" value="La_HTH"/>
</dbReference>
<feature type="non-terminal residue" evidence="6">
    <location>
        <position position="602"/>
    </location>
</feature>
<dbReference type="PROSITE" id="PS50102">
    <property type="entry name" value="RRM"/>
    <property type="match status" value="1"/>
</dbReference>
<keyword evidence="3" id="KW-0175">Coiled coil</keyword>
<dbReference type="InterPro" id="IPR036691">
    <property type="entry name" value="Endo/exonu/phosph_ase_sf"/>
</dbReference>
<evidence type="ECO:0000259" key="4">
    <source>
        <dbReference type="PROSITE" id="PS50102"/>
    </source>
</evidence>
<dbReference type="Proteomes" id="UP001235939">
    <property type="component" value="Chromosome 09"/>
</dbReference>
<dbReference type="PROSITE" id="PS50961">
    <property type="entry name" value="HTH_LA"/>
    <property type="match status" value="1"/>
</dbReference>
<feature type="domain" description="HTH La-type RNA-binding" evidence="5">
    <location>
        <begin position="58"/>
        <end position="157"/>
    </location>
</feature>
<dbReference type="InterPro" id="IPR035979">
    <property type="entry name" value="RBD_domain_sf"/>
</dbReference>
<name>A0ABY6KWJ5_9ARAC</name>
<dbReference type="Gene3D" id="3.30.70.330">
    <property type="match status" value="1"/>
</dbReference>
<dbReference type="SUPFAM" id="SSF56672">
    <property type="entry name" value="DNA/RNA polymerases"/>
    <property type="match status" value="1"/>
</dbReference>
<evidence type="ECO:0000313" key="7">
    <source>
        <dbReference type="Proteomes" id="UP001235939"/>
    </source>
</evidence>
<dbReference type="Pfam" id="PF14529">
    <property type="entry name" value="Exo_endo_phos_2"/>
    <property type="match status" value="1"/>
</dbReference>
<organism evidence="6 7">
    <name type="scientific">Cordylochernes scorpioides</name>
    <dbReference type="NCBI Taxonomy" id="51811"/>
    <lineage>
        <taxon>Eukaryota</taxon>
        <taxon>Metazoa</taxon>
        <taxon>Ecdysozoa</taxon>
        <taxon>Arthropoda</taxon>
        <taxon>Chelicerata</taxon>
        <taxon>Arachnida</taxon>
        <taxon>Pseudoscorpiones</taxon>
        <taxon>Cheliferoidea</taxon>
        <taxon>Chernetidae</taxon>
        <taxon>Cordylochernes</taxon>
    </lineage>
</organism>
<accession>A0ABY6KWJ5</accession>
<dbReference type="InterPro" id="IPR036390">
    <property type="entry name" value="WH_DNA-bd_sf"/>
</dbReference>
<reference evidence="6 7" key="1">
    <citation type="submission" date="2022-01" db="EMBL/GenBank/DDBJ databases">
        <title>A chromosomal length assembly of Cordylochernes scorpioides.</title>
        <authorList>
            <person name="Zeh D."/>
            <person name="Zeh J."/>
        </authorList>
    </citation>
    <scope>NUCLEOTIDE SEQUENCE [LARGE SCALE GENOMIC DNA]</scope>
    <source>
        <strain evidence="6">IN4F17</strain>
        <tissue evidence="6">Whole Body</tissue>
    </source>
</reference>
<evidence type="ECO:0000256" key="3">
    <source>
        <dbReference type="SAM" id="Coils"/>
    </source>
</evidence>
<feature type="domain" description="RRM" evidence="4">
    <location>
        <begin position="72"/>
        <end position="145"/>
    </location>
</feature>
<dbReference type="InterPro" id="IPR005135">
    <property type="entry name" value="Endo/exonuclease/phosphatase"/>
</dbReference>
<dbReference type="Gene3D" id="3.60.10.10">
    <property type="entry name" value="Endonuclease/exonuclease/phosphatase"/>
    <property type="match status" value="1"/>
</dbReference>
<dbReference type="InterPro" id="IPR012677">
    <property type="entry name" value="Nucleotide-bd_a/b_plait_sf"/>
</dbReference>
<keyword evidence="7" id="KW-1185">Reference proteome</keyword>
<dbReference type="InterPro" id="IPR000504">
    <property type="entry name" value="RRM_dom"/>
</dbReference>
<evidence type="ECO:0000259" key="5">
    <source>
        <dbReference type="PROSITE" id="PS50961"/>
    </source>
</evidence>
<keyword evidence="1 2" id="KW-0694">RNA-binding</keyword>